<evidence type="ECO:0000313" key="1">
    <source>
        <dbReference type="EMBL" id="CCM00576.1"/>
    </source>
</evidence>
<dbReference type="CDD" id="cd10548">
    <property type="entry name" value="cupin_CDO"/>
    <property type="match status" value="1"/>
</dbReference>
<dbReference type="EMBL" id="HE796991">
    <property type="protein sequence ID" value="CCM00576.1"/>
    <property type="molecule type" value="Genomic_DNA"/>
</dbReference>
<gene>
    <name evidence="1" type="ORF">FIBRA_02611</name>
</gene>
<evidence type="ECO:0000313" key="2">
    <source>
        <dbReference type="Proteomes" id="UP000006352"/>
    </source>
</evidence>
<protein>
    <submittedName>
        <fullName evidence="1">Uncharacterized protein</fullName>
    </submittedName>
</protein>
<organism evidence="1 2">
    <name type="scientific">Fibroporia radiculosa</name>
    <dbReference type="NCBI Taxonomy" id="599839"/>
    <lineage>
        <taxon>Eukaryota</taxon>
        <taxon>Fungi</taxon>
        <taxon>Dikarya</taxon>
        <taxon>Basidiomycota</taxon>
        <taxon>Agaricomycotina</taxon>
        <taxon>Agaricomycetes</taxon>
        <taxon>Polyporales</taxon>
        <taxon>Fibroporiaceae</taxon>
        <taxon>Fibroporia</taxon>
    </lineage>
</organism>
<dbReference type="GeneID" id="24095487"/>
<accession>J4I956</accession>
<dbReference type="Proteomes" id="UP000006352">
    <property type="component" value="Unassembled WGS sequence"/>
</dbReference>
<dbReference type="AlphaFoldDB" id="J4I956"/>
<dbReference type="InterPro" id="IPR014710">
    <property type="entry name" value="RmlC-like_jellyroll"/>
</dbReference>
<dbReference type="InterPro" id="IPR011051">
    <property type="entry name" value="RmlC_Cupin_sf"/>
</dbReference>
<dbReference type="Gene3D" id="2.60.120.10">
    <property type="entry name" value="Jelly Rolls"/>
    <property type="match status" value="1"/>
</dbReference>
<dbReference type="OrthoDB" id="543511at2759"/>
<name>J4I956_9APHY</name>
<dbReference type="SUPFAM" id="SSF51182">
    <property type="entry name" value="RmlC-like cupins"/>
    <property type="match status" value="1"/>
</dbReference>
<proteinExistence type="predicted"/>
<dbReference type="RefSeq" id="XP_012179859.1">
    <property type="nucleotide sequence ID" value="XM_012324469.1"/>
</dbReference>
<dbReference type="HOGENOM" id="CLU_047741_0_0_1"/>
<reference evidence="1 2" key="1">
    <citation type="journal article" date="2012" name="Appl. Environ. Microbiol.">
        <title>Short-read sequencing for genomic analysis of the brown rot fungus Fibroporia radiculosa.</title>
        <authorList>
            <person name="Tang J.D."/>
            <person name="Perkins A.D."/>
            <person name="Sonstegard T.S."/>
            <person name="Schroeder S.G."/>
            <person name="Burgess S.C."/>
            <person name="Diehl S.V."/>
        </authorList>
    </citation>
    <scope>NUCLEOTIDE SEQUENCE [LARGE SCALE GENOMIC DNA]</scope>
    <source>
        <strain evidence="1 2">TFFH 294</strain>
    </source>
</reference>
<dbReference type="InParanoid" id="J4I956"/>
<keyword evidence="2" id="KW-1185">Reference proteome</keyword>
<sequence length="465" mass="51048">MSHRYNFVDPFLNASDFQAPAERVAVPSPYAAVPSKDEVDNLTHAVPLVIKRGSDSSVATLPIEGQGTIAVSTNAKAGLRIAVNTPDSSKPTLFLDVTTDHCGFSYGKDSVVLGSTPTPIPAVALKGIAACYLLPDQQTTYWLSVDRPNGVIRYGKYYLSTNLALLEATLKVKNDQGVMVWSDPKWNWLDDLKNVVVTQVGGDETKRKVAVQPLPLVNDLPPYIAPSDAVSMSDLETGVCTVVGNLPPECQRLYANVAGPNILLNTPDFPDFGAAIEHSVNTKGCLGYKLLEKKADEFGKKDFTGTYLRITIGRDMGDSPGIPYVLEIWPAGHYSPIHDHGDAFAVIKVLYGSIHVYYFDSLDPPGPQHIANPAVLKAGDITWLSSQQYQIHQLRNESPHGAVCCTLQCYQYGKDDSVHYEYFRYKSTDPKGEKKDFQPNSDMPFGEFKRAIAIEWEKYKSGQGP</sequence>